<dbReference type="NCBIfam" id="TIGR00254">
    <property type="entry name" value="GGDEF"/>
    <property type="match status" value="1"/>
</dbReference>
<dbReference type="PANTHER" id="PTHR44757">
    <property type="entry name" value="DIGUANYLATE CYCLASE DGCP"/>
    <property type="match status" value="1"/>
</dbReference>
<protein>
    <submittedName>
        <fullName evidence="4">Bifunctional diguanylate cyclase/phosphodiesterase</fullName>
    </submittedName>
</protein>
<dbReference type="InterPro" id="IPR043128">
    <property type="entry name" value="Rev_trsase/Diguanyl_cyclase"/>
</dbReference>
<dbReference type="PROSITE" id="PS50887">
    <property type="entry name" value="GGDEF"/>
    <property type="match status" value="1"/>
</dbReference>
<gene>
    <name evidence="4" type="ORF">B7G68_04690</name>
</gene>
<keyword evidence="1" id="KW-0812">Transmembrane</keyword>
<dbReference type="InterPro" id="IPR001633">
    <property type="entry name" value="EAL_dom"/>
</dbReference>
<dbReference type="RefSeq" id="WP_013078087.1">
    <property type="nucleotide sequence ID" value="NZ_CP027850.1"/>
</dbReference>
<dbReference type="InterPro" id="IPR052155">
    <property type="entry name" value="Biofilm_reg_signaling"/>
</dbReference>
<dbReference type="PANTHER" id="PTHR44757:SF2">
    <property type="entry name" value="BIOFILM ARCHITECTURE MAINTENANCE PROTEIN MBAA"/>
    <property type="match status" value="1"/>
</dbReference>
<keyword evidence="1" id="KW-0472">Membrane</keyword>
<name>A0ABM6TDQ8_9CAUL</name>
<evidence type="ECO:0000259" key="2">
    <source>
        <dbReference type="PROSITE" id="PS50883"/>
    </source>
</evidence>
<dbReference type="Gene3D" id="3.30.70.270">
    <property type="match status" value="1"/>
</dbReference>
<evidence type="ECO:0000313" key="4">
    <source>
        <dbReference type="EMBL" id="AVQ01219.1"/>
    </source>
</evidence>
<dbReference type="CDD" id="cd01948">
    <property type="entry name" value="EAL"/>
    <property type="match status" value="1"/>
</dbReference>
<evidence type="ECO:0000313" key="5">
    <source>
        <dbReference type="Proteomes" id="UP000240527"/>
    </source>
</evidence>
<dbReference type="Gene3D" id="3.20.20.450">
    <property type="entry name" value="EAL domain"/>
    <property type="match status" value="1"/>
</dbReference>
<evidence type="ECO:0000256" key="1">
    <source>
        <dbReference type="SAM" id="Phobius"/>
    </source>
</evidence>
<dbReference type="Pfam" id="PF00990">
    <property type="entry name" value="GGDEF"/>
    <property type="match status" value="1"/>
</dbReference>
<dbReference type="SUPFAM" id="SSF55073">
    <property type="entry name" value="Nucleotide cyclase"/>
    <property type="match status" value="1"/>
</dbReference>
<dbReference type="SMART" id="SM00052">
    <property type="entry name" value="EAL"/>
    <property type="match status" value="1"/>
</dbReference>
<dbReference type="SMART" id="SM00267">
    <property type="entry name" value="GGDEF"/>
    <property type="match status" value="1"/>
</dbReference>
<proteinExistence type="predicted"/>
<sequence length="737" mass="79700">MTALSRKLSAPLAMIALSAVGLLLSVMIILAGEIDQEAERHDRNLVERGLIATTRDIEHAIAPQVVWDEAVRRLDNQFDLAWAKENVAAYLVQQSGFEQVLVLDGEDRMRLAQAEHAVLSPAEGERRVAMLAPLVAKLRRNEQAIRSDSGVAPIGALALHPAQVSAFAKIDDKVYLVTASLVRPDFNHAALRHARAPIVLTAMKLDGPFIEAFADRFLLAGTHLHHGGASEPAYSHLPLRDAAGKVVATLDWSPPHPGQRLLRRMIGPVMGVVCALALATILLARRGRMIAEGLITSEARAKHLALHDGLTGLPNRLLFEERLRQAIDSLDRKRRPMAVLAIDLDRFKAVNDTYGHAAGDELIRKVGERLASVCRGGETVARLGGDEFGVVASDLDANGAAIVAERLLKALCGPMEMSFGVHFVSGSVGVVLVGSEEAHIGAAEAARRADVALYRAKSEGRGRYCFFEDAMDAALKARRALEEDLRTALREGAVRLDYQPQVDAADRVVGVEALARWSHPTRGEIPPDAFIPLAEDCGLSEEMGRYVLKRALEDSVRWRSLQVGINISARQMKRAGFVDELAELLRETGANPRQLALEITEGALLGDGEGVHETVDRLRQVGFSLVLDDFGVGCSSLSYIRRYPIDRIKIDRSFVAPLGHDADSEAVVAAIVRLAKALSLSVMAKGVETLAQREILKAIGCAQAQGFLFSPPVSADAIDALMAQGGRIRPLAEPDAA</sequence>
<dbReference type="PROSITE" id="PS50883">
    <property type="entry name" value="EAL"/>
    <property type="match status" value="1"/>
</dbReference>
<dbReference type="CDD" id="cd01949">
    <property type="entry name" value="GGDEF"/>
    <property type="match status" value="1"/>
</dbReference>
<dbReference type="Pfam" id="PF05228">
    <property type="entry name" value="CHASE4"/>
    <property type="match status" value="1"/>
</dbReference>
<feature type="domain" description="EAL" evidence="2">
    <location>
        <begin position="478"/>
        <end position="726"/>
    </location>
</feature>
<keyword evidence="5" id="KW-1185">Reference proteome</keyword>
<dbReference type="InterPro" id="IPR000160">
    <property type="entry name" value="GGDEF_dom"/>
</dbReference>
<evidence type="ECO:0000259" key="3">
    <source>
        <dbReference type="PROSITE" id="PS50887"/>
    </source>
</evidence>
<dbReference type="Pfam" id="PF00563">
    <property type="entry name" value="EAL"/>
    <property type="match status" value="1"/>
</dbReference>
<feature type="domain" description="GGDEF" evidence="3">
    <location>
        <begin position="335"/>
        <end position="469"/>
    </location>
</feature>
<dbReference type="InterPro" id="IPR007892">
    <property type="entry name" value="CHASE4"/>
</dbReference>
<dbReference type="InterPro" id="IPR035919">
    <property type="entry name" value="EAL_sf"/>
</dbReference>
<dbReference type="EMBL" id="CP027850">
    <property type="protein sequence ID" value="AVQ01219.1"/>
    <property type="molecule type" value="Genomic_DNA"/>
</dbReference>
<keyword evidence="1" id="KW-1133">Transmembrane helix</keyword>
<dbReference type="InterPro" id="IPR029787">
    <property type="entry name" value="Nucleotide_cyclase"/>
</dbReference>
<dbReference type="SUPFAM" id="SSF141868">
    <property type="entry name" value="EAL domain-like"/>
    <property type="match status" value="1"/>
</dbReference>
<dbReference type="Proteomes" id="UP000240527">
    <property type="component" value="Chromosome"/>
</dbReference>
<reference evidence="4 5" key="1">
    <citation type="journal article" date="2015" name="Biotechnol. Bioeng.">
        <title>Genome sequence and phenotypic characterization of Caulobacter segnis.</title>
        <authorList>
            <person name="Patel S."/>
            <person name="Fletcher B."/>
            <person name="Scott D.C."/>
            <person name="Ely B."/>
        </authorList>
    </citation>
    <scope>NUCLEOTIDE SEQUENCE [LARGE SCALE GENOMIC DNA]</scope>
    <source>
        <strain evidence="4 5">TK0059</strain>
    </source>
</reference>
<accession>A0ABM6TDQ8</accession>
<feature type="transmembrane region" description="Helical" evidence="1">
    <location>
        <begin position="265"/>
        <end position="284"/>
    </location>
</feature>
<organism evidence="4 5">
    <name type="scientific">Caulobacter segnis</name>
    <dbReference type="NCBI Taxonomy" id="88688"/>
    <lineage>
        <taxon>Bacteria</taxon>
        <taxon>Pseudomonadati</taxon>
        <taxon>Pseudomonadota</taxon>
        <taxon>Alphaproteobacteria</taxon>
        <taxon>Caulobacterales</taxon>
        <taxon>Caulobacteraceae</taxon>
        <taxon>Caulobacter</taxon>
    </lineage>
</organism>